<dbReference type="Proteomes" id="UP000179807">
    <property type="component" value="Unassembled WGS sequence"/>
</dbReference>
<dbReference type="AlphaFoldDB" id="A0A1J4JYR6"/>
<evidence type="ECO:0000313" key="2">
    <source>
        <dbReference type="Proteomes" id="UP000179807"/>
    </source>
</evidence>
<sequence>MLKLYLRALRAQDTKALEQIAVDASRLYITESSKKREKSKRSFGYSLYLTALESQCVITNTPNIEYNFSLLHVFSYSTFVPLSFAMEPTIEGQLRIAATSIFHSLPWSSYLRSSFTRLGIPYRYHTNLSATILTFYQVMSIKIAHGTKLTNIFDTAYKTALVTFINLCSRKLTTYVHKKLYFLPEWVISGFFAYYTAPFIQKFVRYGLIETLTWMLESAIHFVMRFTNDRLILPEDHEVPNIFMCSICRDFLNEPVELSGFFFCNDCLNMWFNKGLLAHPYTGENVSREMVSQSFLMKTITRRYKKLAIDEQQKQPNA</sequence>
<dbReference type="InterPro" id="IPR013083">
    <property type="entry name" value="Znf_RING/FYVE/PHD"/>
</dbReference>
<gene>
    <name evidence="1" type="ORF">TRFO_06418</name>
</gene>
<dbReference type="OrthoDB" id="9049620at2759"/>
<evidence type="ECO:0008006" key="3">
    <source>
        <dbReference type="Google" id="ProtNLM"/>
    </source>
</evidence>
<dbReference type="RefSeq" id="XP_068357251.1">
    <property type="nucleotide sequence ID" value="XM_068493085.1"/>
</dbReference>
<dbReference type="EMBL" id="MLAK01000804">
    <property type="protein sequence ID" value="OHT04115.1"/>
    <property type="molecule type" value="Genomic_DNA"/>
</dbReference>
<evidence type="ECO:0000313" key="1">
    <source>
        <dbReference type="EMBL" id="OHT04115.1"/>
    </source>
</evidence>
<protein>
    <recommendedName>
        <fullName evidence="3">Peroxin-12</fullName>
    </recommendedName>
</protein>
<dbReference type="Gene3D" id="3.30.40.10">
    <property type="entry name" value="Zinc/RING finger domain, C3HC4 (zinc finger)"/>
    <property type="match status" value="1"/>
</dbReference>
<dbReference type="GeneID" id="94827789"/>
<name>A0A1J4JYR6_9EUKA</name>
<accession>A0A1J4JYR6</accession>
<comment type="caution">
    <text evidence="1">The sequence shown here is derived from an EMBL/GenBank/DDBJ whole genome shotgun (WGS) entry which is preliminary data.</text>
</comment>
<organism evidence="1 2">
    <name type="scientific">Tritrichomonas foetus</name>
    <dbReference type="NCBI Taxonomy" id="1144522"/>
    <lineage>
        <taxon>Eukaryota</taxon>
        <taxon>Metamonada</taxon>
        <taxon>Parabasalia</taxon>
        <taxon>Tritrichomonadida</taxon>
        <taxon>Tritrichomonadidae</taxon>
        <taxon>Tritrichomonas</taxon>
    </lineage>
</organism>
<dbReference type="SUPFAM" id="SSF57850">
    <property type="entry name" value="RING/U-box"/>
    <property type="match status" value="1"/>
</dbReference>
<proteinExistence type="predicted"/>
<reference evidence="1" key="1">
    <citation type="submission" date="2016-10" db="EMBL/GenBank/DDBJ databases">
        <authorList>
            <person name="Benchimol M."/>
            <person name="Almeida L.G."/>
            <person name="Vasconcelos A.T."/>
            <person name="Perreira-Neves A."/>
            <person name="Rosa I.A."/>
            <person name="Tasca T."/>
            <person name="Bogo M.R."/>
            <person name="de Souza W."/>
        </authorList>
    </citation>
    <scope>NUCLEOTIDE SEQUENCE [LARGE SCALE GENOMIC DNA]</scope>
    <source>
        <strain evidence="1">K</strain>
    </source>
</reference>
<dbReference type="VEuPathDB" id="TrichDB:TRFO_06418"/>
<keyword evidence="2" id="KW-1185">Reference proteome</keyword>